<feature type="region of interest" description="Disordered" evidence="1">
    <location>
        <begin position="223"/>
        <end position="243"/>
    </location>
</feature>
<dbReference type="EMBL" id="NAJP01000061">
    <property type="protein sequence ID" value="TKA36257.1"/>
    <property type="molecule type" value="Genomic_DNA"/>
</dbReference>
<reference evidence="2 3" key="1">
    <citation type="submission" date="2017-03" db="EMBL/GenBank/DDBJ databases">
        <title>Genomes of endolithic fungi from Antarctica.</title>
        <authorList>
            <person name="Coleine C."/>
            <person name="Masonjones S."/>
            <person name="Stajich J.E."/>
        </authorList>
    </citation>
    <scope>NUCLEOTIDE SEQUENCE [LARGE SCALE GENOMIC DNA]</scope>
    <source>
        <strain evidence="2 3">CCFEE 5311</strain>
    </source>
</reference>
<evidence type="ECO:0000256" key="1">
    <source>
        <dbReference type="SAM" id="MobiDB-lite"/>
    </source>
</evidence>
<protein>
    <submittedName>
        <fullName evidence="2">Uncharacterized protein</fullName>
    </submittedName>
</protein>
<gene>
    <name evidence="2" type="ORF">B0A54_13191</name>
</gene>
<dbReference type="Proteomes" id="UP000310066">
    <property type="component" value="Unassembled WGS sequence"/>
</dbReference>
<dbReference type="AlphaFoldDB" id="A0A4U0UL05"/>
<name>A0A4U0UL05_9PEZI</name>
<comment type="caution">
    <text evidence="2">The sequence shown here is derived from an EMBL/GenBank/DDBJ whole genome shotgun (WGS) entry which is preliminary data.</text>
</comment>
<proteinExistence type="predicted"/>
<accession>A0A4U0UL05</accession>
<evidence type="ECO:0000313" key="2">
    <source>
        <dbReference type="EMBL" id="TKA36257.1"/>
    </source>
</evidence>
<evidence type="ECO:0000313" key="3">
    <source>
        <dbReference type="Proteomes" id="UP000310066"/>
    </source>
</evidence>
<sequence>MTPDARALISHLLGLPPELRIHIYELVLLSQPGDPFLLQSSRQINMEAQPTLYRRPLVFASQANLFLWIDRSRSCNLKRVKSMTLRLTDIDLTPLLCLQHRDTRTSVWDLYQQELERLDRELEVLPKLEHLTIVPPRAMHSHLLRVLYLSFLTSIHQWYPRMERPVVADDEAAFDTSPLRSGSIECPRPAQEMNLIHVARSASPAACTNVGYSVCHGELVATPVSPRPRKGEGSLKSVRSSTGRVSNIKAGVRVNKRISRPRRGLGCRQRG</sequence>
<dbReference type="OrthoDB" id="4413570at2759"/>
<organism evidence="2 3">
    <name type="scientific">Friedmanniomyces endolithicus</name>
    <dbReference type="NCBI Taxonomy" id="329885"/>
    <lineage>
        <taxon>Eukaryota</taxon>
        <taxon>Fungi</taxon>
        <taxon>Dikarya</taxon>
        <taxon>Ascomycota</taxon>
        <taxon>Pezizomycotina</taxon>
        <taxon>Dothideomycetes</taxon>
        <taxon>Dothideomycetidae</taxon>
        <taxon>Mycosphaerellales</taxon>
        <taxon>Teratosphaeriaceae</taxon>
        <taxon>Friedmanniomyces</taxon>
    </lineage>
</organism>